<dbReference type="SUPFAM" id="SSF140860">
    <property type="entry name" value="Pseudo ankyrin repeat-like"/>
    <property type="match status" value="1"/>
</dbReference>
<evidence type="ECO:0000313" key="1">
    <source>
        <dbReference type="EMBL" id="QHT24643.1"/>
    </source>
</evidence>
<protein>
    <recommendedName>
        <fullName evidence="2">Ankyrin repeat protein</fullName>
    </recommendedName>
</protein>
<accession>A0A6C0E8B9</accession>
<proteinExistence type="predicted"/>
<dbReference type="AlphaFoldDB" id="A0A6C0E8B9"/>
<name>A0A6C0E8B9_9ZZZZ</name>
<evidence type="ECO:0008006" key="2">
    <source>
        <dbReference type="Google" id="ProtNLM"/>
    </source>
</evidence>
<organism evidence="1">
    <name type="scientific">viral metagenome</name>
    <dbReference type="NCBI Taxonomy" id="1070528"/>
    <lineage>
        <taxon>unclassified sequences</taxon>
        <taxon>metagenomes</taxon>
        <taxon>organismal metagenomes</taxon>
    </lineage>
</organism>
<dbReference type="EMBL" id="MN739747">
    <property type="protein sequence ID" value="QHT24643.1"/>
    <property type="molecule type" value="Genomic_DNA"/>
</dbReference>
<sequence>MYFITTNLDNRNFSEGITTGRLKTGSNYLYFLRLHIYNLLKDSCENRFTQNYPFVYNKNKKSDCYIRINMLFTNYKIRTINTYNRLNLCLEKKNIILSDRYNFYDINILVKFNIKISENYIVYFYEYNNNANCLKLCKYVIAKLSNSYDNILYKNIISTIVKYSTLYCYIDILEYVKTSGISLDVFTCESITHASSLGHTIVLDWLFNSGFELKYDEKALDIASERGHINVLEWWKNSGLPLKYSKNALDKASWNNNLDVLEWWANSGLNLIYSEHGFNNALLHTSVKALDWWTNSGLELRYSPHVFTNVIKNFSYNSSFIEWLLRNKSKFNFLETNPSIQYIIDGLLFNWLNK</sequence>
<reference evidence="1" key="1">
    <citation type="journal article" date="2020" name="Nature">
        <title>Giant virus diversity and host interactions through global metagenomics.</title>
        <authorList>
            <person name="Schulz F."/>
            <person name="Roux S."/>
            <person name="Paez-Espino D."/>
            <person name="Jungbluth S."/>
            <person name="Walsh D.A."/>
            <person name="Denef V.J."/>
            <person name="McMahon K.D."/>
            <person name="Konstantinidis K.T."/>
            <person name="Eloe-Fadrosh E.A."/>
            <person name="Kyrpides N.C."/>
            <person name="Woyke T."/>
        </authorList>
    </citation>
    <scope>NUCLEOTIDE SEQUENCE</scope>
    <source>
        <strain evidence="1">GVMAG-M-3300023179-150</strain>
    </source>
</reference>